<feature type="transmembrane region" description="Helical" evidence="1">
    <location>
        <begin position="29"/>
        <end position="50"/>
    </location>
</feature>
<dbReference type="PANTHER" id="PTHR40034:SF1">
    <property type="entry name" value="BSL5891 PROTEIN"/>
    <property type="match status" value="1"/>
</dbReference>
<dbReference type="PANTHER" id="PTHR40034">
    <property type="entry name" value="BSL5891 PROTEIN"/>
    <property type="match status" value="1"/>
</dbReference>
<organism evidence="2 3">
    <name type="scientific">Noviherbaspirillum galbum</name>
    <dbReference type="NCBI Taxonomy" id="2709383"/>
    <lineage>
        <taxon>Bacteria</taxon>
        <taxon>Pseudomonadati</taxon>
        <taxon>Pseudomonadota</taxon>
        <taxon>Betaproteobacteria</taxon>
        <taxon>Burkholderiales</taxon>
        <taxon>Oxalobacteraceae</taxon>
        <taxon>Noviherbaspirillum</taxon>
    </lineage>
</organism>
<dbReference type="EMBL" id="JAAIVB010000074">
    <property type="protein sequence ID" value="NEX63673.1"/>
    <property type="molecule type" value="Genomic_DNA"/>
</dbReference>
<keyword evidence="3" id="KW-1185">Reference proteome</keyword>
<dbReference type="AlphaFoldDB" id="A0A6B3SSD0"/>
<dbReference type="Pfam" id="PF11755">
    <property type="entry name" value="DUF3311"/>
    <property type="match status" value="1"/>
</dbReference>
<sequence>MKLLLALPFLGLLWVPLYNHEGPALFGFPFFYWYQLMWVPITSLLIWIVYRDGVRKGEQ</sequence>
<dbReference type="RefSeq" id="WP_163967687.1">
    <property type="nucleotide sequence ID" value="NZ_JAAIVB010000074.1"/>
</dbReference>
<gene>
    <name evidence="2" type="ORF">G3574_21565</name>
</gene>
<dbReference type="Proteomes" id="UP000482155">
    <property type="component" value="Unassembled WGS sequence"/>
</dbReference>
<comment type="caution">
    <text evidence="2">The sequence shown here is derived from an EMBL/GenBank/DDBJ whole genome shotgun (WGS) entry which is preliminary data.</text>
</comment>
<name>A0A6B3SSD0_9BURK</name>
<evidence type="ECO:0000313" key="3">
    <source>
        <dbReference type="Proteomes" id="UP000482155"/>
    </source>
</evidence>
<evidence type="ECO:0000256" key="1">
    <source>
        <dbReference type="SAM" id="Phobius"/>
    </source>
</evidence>
<dbReference type="InterPro" id="IPR021741">
    <property type="entry name" value="DUF3311"/>
</dbReference>
<keyword evidence="1" id="KW-0812">Transmembrane</keyword>
<protein>
    <submittedName>
        <fullName evidence="2">DUF3311 domain-containing protein</fullName>
    </submittedName>
</protein>
<keyword evidence="1" id="KW-1133">Transmembrane helix</keyword>
<accession>A0A6B3SSD0</accession>
<reference evidence="2 3" key="1">
    <citation type="submission" date="2020-02" db="EMBL/GenBank/DDBJ databases">
        <authorList>
            <person name="Kim M.K."/>
        </authorList>
    </citation>
    <scope>NUCLEOTIDE SEQUENCE [LARGE SCALE GENOMIC DNA]</scope>
    <source>
        <strain evidence="2 3">17J57-3</strain>
    </source>
</reference>
<evidence type="ECO:0000313" key="2">
    <source>
        <dbReference type="EMBL" id="NEX63673.1"/>
    </source>
</evidence>
<proteinExistence type="predicted"/>
<keyword evidence="1" id="KW-0472">Membrane</keyword>